<sequence length="67" mass="7959">MQHHRSGEENPIPFRTERYFCTNGVWYFDTRGGHQKGPFASKQEMQGELLLFIREQVTLNQSLKQLF</sequence>
<gene>
    <name evidence="2" type="ORF">MNBD_GAMMA11-501</name>
</gene>
<reference evidence="2" key="1">
    <citation type="submission" date="2018-06" db="EMBL/GenBank/DDBJ databases">
        <authorList>
            <person name="Zhirakovskaya E."/>
        </authorList>
    </citation>
    <scope>NUCLEOTIDE SEQUENCE</scope>
</reference>
<organism evidence="2">
    <name type="scientific">hydrothermal vent metagenome</name>
    <dbReference type="NCBI Taxonomy" id="652676"/>
    <lineage>
        <taxon>unclassified sequences</taxon>
        <taxon>metagenomes</taxon>
        <taxon>ecological metagenomes</taxon>
    </lineage>
</organism>
<accession>A0A3B0X7L0</accession>
<name>A0A3B0X7L0_9ZZZZ</name>
<protein>
    <recommendedName>
        <fullName evidence="1">DUF6316 domain-containing protein</fullName>
    </recommendedName>
</protein>
<dbReference type="Pfam" id="PF19837">
    <property type="entry name" value="DUF6316"/>
    <property type="match status" value="1"/>
</dbReference>
<feature type="domain" description="DUF6316" evidence="1">
    <location>
        <begin position="5"/>
        <end position="56"/>
    </location>
</feature>
<evidence type="ECO:0000259" key="1">
    <source>
        <dbReference type="Pfam" id="PF19837"/>
    </source>
</evidence>
<dbReference type="AlphaFoldDB" id="A0A3B0X7L0"/>
<proteinExistence type="predicted"/>
<dbReference type="InterPro" id="IPR045630">
    <property type="entry name" value="DUF6316"/>
</dbReference>
<dbReference type="EMBL" id="UOFG01000126">
    <property type="protein sequence ID" value="VAW60560.1"/>
    <property type="molecule type" value="Genomic_DNA"/>
</dbReference>
<evidence type="ECO:0000313" key="2">
    <source>
        <dbReference type="EMBL" id="VAW60560.1"/>
    </source>
</evidence>